<keyword evidence="1" id="KW-1133">Transmembrane helix</keyword>
<organism evidence="2 3">
    <name type="scientific">Lasiosphaeris hirsuta</name>
    <dbReference type="NCBI Taxonomy" id="260670"/>
    <lineage>
        <taxon>Eukaryota</taxon>
        <taxon>Fungi</taxon>
        <taxon>Dikarya</taxon>
        <taxon>Ascomycota</taxon>
        <taxon>Pezizomycotina</taxon>
        <taxon>Sordariomycetes</taxon>
        <taxon>Sordariomycetidae</taxon>
        <taxon>Sordariales</taxon>
        <taxon>Lasiosphaeriaceae</taxon>
        <taxon>Lasiosphaeris</taxon>
    </lineage>
</organism>
<protein>
    <submittedName>
        <fullName evidence="2">Uncharacterized protein</fullName>
    </submittedName>
</protein>
<proteinExistence type="predicted"/>
<name>A0AA40A351_9PEZI</name>
<evidence type="ECO:0000256" key="1">
    <source>
        <dbReference type="SAM" id="Phobius"/>
    </source>
</evidence>
<comment type="caution">
    <text evidence="2">The sequence shown here is derived from an EMBL/GenBank/DDBJ whole genome shotgun (WGS) entry which is preliminary data.</text>
</comment>
<accession>A0AA40A351</accession>
<keyword evidence="1" id="KW-0812">Transmembrane</keyword>
<feature type="transmembrane region" description="Helical" evidence="1">
    <location>
        <begin position="139"/>
        <end position="158"/>
    </location>
</feature>
<gene>
    <name evidence="2" type="ORF">B0H67DRAFT_590240</name>
</gene>
<reference evidence="2" key="1">
    <citation type="submission" date="2023-06" db="EMBL/GenBank/DDBJ databases">
        <title>Genome-scale phylogeny and comparative genomics of the fungal order Sordariales.</title>
        <authorList>
            <consortium name="Lawrence Berkeley National Laboratory"/>
            <person name="Hensen N."/>
            <person name="Bonometti L."/>
            <person name="Westerberg I."/>
            <person name="Brannstrom I.O."/>
            <person name="Guillou S."/>
            <person name="Cros-Aarteil S."/>
            <person name="Calhoun S."/>
            <person name="Haridas S."/>
            <person name="Kuo A."/>
            <person name="Mondo S."/>
            <person name="Pangilinan J."/>
            <person name="Riley R."/>
            <person name="Labutti K."/>
            <person name="Andreopoulos B."/>
            <person name="Lipzen A."/>
            <person name="Chen C."/>
            <person name="Yanf M."/>
            <person name="Daum C."/>
            <person name="Ng V."/>
            <person name="Clum A."/>
            <person name="Steindorff A."/>
            <person name="Ohm R."/>
            <person name="Martin F."/>
            <person name="Silar P."/>
            <person name="Natvig D."/>
            <person name="Lalanne C."/>
            <person name="Gautier V."/>
            <person name="Ament-Velasquez S.L."/>
            <person name="Kruys A."/>
            <person name="Hutchinson M.I."/>
            <person name="Powell A.J."/>
            <person name="Barry K."/>
            <person name="Miller A.N."/>
            <person name="Grigoriev I.V."/>
            <person name="Debuchy R."/>
            <person name="Gladieux P."/>
            <person name="Thoren M.H."/>
            <person name="Johannesson H."/>
        </authorList>
    </citation>
    <scope>NUCLEOTIDE SEQUENCE</scope>
    <source>
        <strain evidence="2">SMH4607-1</strain>
    </source>
</reference>
<dbReference type="Proteomes" id="UP001172102">
    <property type="component" value="Unassembled WGS sequence"/>
</dbReference>
<feature type="transmembrane region" description="Helical" evidence="1">
    <location>
        <begin position="36"/>
        <end position="63"/>
    </location>
</feature>
<evidence type="ECO:0000313" key="3">
    <source>
        <dbReference type="Proteomes" id="UP001172102"/>
    </source>
</evidence>
<evidence type="ECO:0000313" key="2">
    <source>
        <dbReference type="EMBL" id="KAK0708420.1"/>
    </source>
</evidence>
<feature type="transmembrane region" description="Helical" evidence="1">
    <location>
        <begin position="527"/>
        <end position="550"/>
    </location>
</feature>
<keyword evidence="1" id="KW-0472">Membrane</keyword>
<dbReference type="EMBL" id="JAUKUA010000006">
    <property type="protein sequence ID" value="KAK0708420.1"/>
    <property type="molecule type" value="Genomic_DNA"/>
</dbReference>
<keyword evidence="3" id="KW-1185">Reference proteome</keyword>
<sequence length="629" mass="68662">MMEKQNDKEPIPEKVKFIDSCEEWPPPPASPGKHGFLFYLGILMDVACILAAFPFLVLAGAAARLDGRVAPPDEWYMIYAAMNAAVTLFPIAYTAIVARTIKVLATWKLERGTTVGFLEQLLASRSLVGALQILWSLRVVNLVGVMLVTLAVISPIGGQASLQMLKIKDVANMTQADVTYLTTLNGSYSEFESGTYFYEALPGMNSMYAASLTASAPVKNSTMDLWGNVKIPSLSRLAAPADHVGWQDVAPDPSLEKYSSLIGIPARGLSPDTNTSYTLETSYFDLDCSKMVNGSTAECGNSTSTNTTKPAFYCFPGSTFSFGIDEMLASSYGPTWAYINDTDREFPQRTIRFASTSMPALTVAYCRISTAYVEAAVNCTGLSCAVSRMRPSLRPHPHPHLVPFEFLYYFNGFFWQLPLATKTQAATRGSQLTEYYINDPLLPLANTYRLLVPLFNVSPRDMSIRLGQVLNSYYLASLDAWGITGMSSGSGTPVSTANAETVVDGTFRNITTASTVSTNRVLYACQWAWWAVFVVACLVMFVVACIGALLNWRTEAPDILGYVSTMTRDSPHVSVPEGGSALDGTDRARLLKELRVQLQDVRPRDGVGYLAVASLEGPAKLPVADRMYK</sequence>
<feature type="transmembrane region" description="Helical" evidence="1">
    <location>
        <begin position="75"/>
        <end position="98"/>
    </location>
</feature>
<dbReference type="AlphaFoldDB" id="A0AA40A351"/>